<dbReference type="GO" id="GO:0005634">
    <property type="term" value="C:nucleus"/>
    <property type="evidence" value="ECO:0007669"/>
    <property type="project" value="UniProtKB-SubCell"/>
</dbReference>
<feature type="domain" description="PHD-type" evidence="12">
    <location>
        <begin position="182"/>
        <end position="239"/>
    </location>
</feature>
<dbReference type="GO" id="GO:0000977">
    <property type="term" value="F:RNA polymerase II transcription regulatory region sequence-specific DNA binding"/>
    <property type="evidence" value="ECO:0007669"/>
    <property type="project" value="TreeGrafter"/>
</dbReference>
<keyword evidence="9" id="KW-0539">Nucleus</keyword>
<dbReference type="InterPro" id="IPR034078">
    <property type="entry name" value="NFX1_fam"/>
</dbReference>
<name>A0A813SZL9_9BILA</name>
<keyword evidence="8" id="KW-0804">Transcription</keyword>
<dbReference type="PROSITE" id="PS51061">
    <property type="entry name" value="R3H"/>
    <property type="match status" value="1"/>
</dbReference>
<feature type="compositionally biased region" description="Polar residues" evidence="11">
    <location>
        <begin position="128"/>
        <end position="142"/>
    </location>
</feature>
<dbReference type="Pfam" id="PF01424">
    <property type="entry name" value="R3H"/>
    <property type="match status" value="1"/>
</dbReference>
<evidence type="ECO:0000256" key="4">
    <source>
        <dbReference type="ARBA" id="ARBA00022737"/>
    </source>
</evidence>
<proteinExistence type="inferred from homology"/>
<evidence type="ECO:0000256" key="11">
    <source>
        <dbReference type="SAM" id="MobiDB-lite"/>
    </source>
</evidence>
<dbReference type="OrthoDB" id="6512771at2759"/>
<feature type="compositionally biased region" description="Polar residues" evidence="11">
    <location>
        <begin position="91"/>
        <end position="119"/>
    </location>
</feature>
<dbReference type="SMART" id="SM00393">
    <property type="entry name" value="R3H"/>
    <property type="match status" value="1"/>
</dbReference>
<keyword evidence="4" id="KW-0677">Repeat</keyword>
<dbReference type="CDD" id="cd06008">
    <property type="entry name" value="NF-X1-zinc-finger"/>
    <property type="match status" value="5"/>
</dbReference>
<dbReference type="CDD" id="cd16696">
    <property type="entry name" value="RING-CH-C4HC3_NFX1"/>
    <property type="match status" value="1"/>
</dbReference>
<keyword evidence="5 10" id="KW-0863">Zinc-finger</keyword>
<reference evidence="15" key="1">
    <citation type="submission" date="2021-02" db="EMBL/GenBank/DDBJ databases">
        <authorList>
            <person name="Nowell W R."/>
        </authorList>
    </citation>
    <scope>NUCLEOTIDE SEQUENCE</scope>
    <source>
        <strain evidence="15">Ploen Becks lab</strain>
    </source>
</reference>
<evidence type="ECO:0000256" key="7">
    <source>
        <dbReference type="ARBA" id="ARBA00023015"/>
    </source>
</evidence>
<sequence>MTEPILTDNNTFNLEQNNQTRSNQANRNNQRPRQQYNNNNRNYNYSRNQNFDQNYYNQNNNYNNYYPNNDYNYYYHPEVSENNNNYYNSNTRRYGQNVDRASNQNPNTSNFSRPQNQRPRPNKKKESPQNSENLENPLNEAQKSNKAKIPKEKPKKLPQSQAQPKLDLSRSELLIQQLKKNKCECMVCYSVIRNDKPIWTCNCCYHIFHLSCIKKWASSPAAKITENSDQWRCPGCQTIFDSVPNKYKCFCGKKLNPEPENRPFYHLKLTPHSCNEICGKPLVTSDQIEGLQCKHKCLDICHPGPCSPCEALVNRTCNCGKSKFQVKCSSSKVPQCEQKCDKILNCKIHICDRVCHGGDCEPCDHDIEINCHSHGDTKTVKCGSDEANMAKISNNMFKCDKICDRLLSCKNHKCTEKCHDGECKPCMLMPSKLINCPCGQTQVKELLIKKKIIRTVCTDPVPTCDKTCSKILPCNSSLKNEVHLCENKCHMGECPACEKLVQVQCRCGKESDEVKCCDRNELKLCDRRCLKKKSCGKHQCQEICCNDKEHICMQICNKKLNCGIHKCEDLCHKGSCKRCLVASFEERVCDCSKTIQYPPIRCGTKPLDCPHPCSRTHSCEHPVTHNCHWETNCPPCSFLTSKMCMGNHEVRHNIPCYMKDVGCGKPCGKQLPNCSHKCVRTCHKGDCMDTEYKSCTQLCKKLRPHCDHSCNSACHGDTPCPDTVCQELIQAKCKCGLKSKQVKCMQKMYGGESSVVFENIASQLKEMLSCRSIDVSSFNKEEIMKKKHLLECDEECLLAERNKAIAQALQIEAQTRPKPIYNDFLKNYAREDPSLVFNIEYKFAALVQECKLYKTKKSVCLPVMKTNERRFVHELATYYGIETISEDPEPNRSVTLYGNKEKCFIPSVLLSQSIDLKLKQTSMPKIAIKQLNQKVLNPMESNMKSLMPESEPISLSSAFSALVDEKADPNEGITNEEKDKKVIDYFDFN</sequence>
<dbReference type="Gene3D" id="3.30.1370.50">
    <property type="entry name" value="R3H-like domain"/>
    <property type="match status" value="1"/>
</dbReference>
<evidence type="ECO:0000256" key="1">
    <source>
        <dbReference type="ARBA" id="ARBA00004123"/>
    </source>
</evidence>
<organism evidence="15 16">
    <name type="scientific">Brachionus calyciflorus</name>
    <dbReference type="NCBI Taxonomy" id="104777"/>
    <lineage>
        <taxon>Eukaryota</taxon>
        <taxon>Metazoa</taxon>
        <taxon>Spiralia</taxon>
        <taxon>Gnathifera</taxon>
        <taxon>Rotifera</taxon>
        <taxon>Eurotatoria</taxon>
        <taxon>Monogononta</taxon>
        <taxon>Pseudotrocha</taxon>
        <taxon>Ploima</taxon>
        <taxon>Brachionidae</taxon>
        <taxon>Brachionus</taxon>
    </lineage>
</organism>
<evidence type="ECO:0000259" key="13">
    <source>
        <dbReference type="PROSITE" id="PS50089"/>
    </source>
</evidence>
<evidence type="ECO:0000259" key="14">
    <source>
        <dbReference type="PROSITE" id="PS51061"/>
    </source>
</evidence>
<feature type="domain" description="R3H" evidence="14">
    <location>
        <begin position="833"/>
        <end position="900"/>
    </location>
</feature>
<dbReference type="InterPro" id="IPR001841">
    <property type="entry name" value="Znf_RING"/>
</dbReference>
<dbReference type="EMBL" id="CAJNOC010000779">
    <property type="protein sequence ID" value="CAF0802157.1"/>
    <property type="molecule type" value="Genomic_DNA"/>
</dbReference>
<dbReference type="InterPro" id="IPR019787">
    <property type="entry name" value="Znf_PHD-finger"/>
</dbReference>
<dbReference type="PROSITE" id="PS50089">
    <property type="entry name" value="ZF_RING_2"/>
    <property type="match status" value="1"/>
</dbReference>
<dbReference type="Proteomes" id="UP000663879">
    <property type="component" value="Unassembled WGS sequence"/>
</dbReference>
<dbReference type="InterPro" id="IPR001374">
    <property type="entry name" value="R3H_dom"/>
</dbReference>
<dbReference type="GO" id="GO:0000981">
    <property type="term" value="F:DNA-binding transcription factor activity, RNA polymerase II-specific"/>
    <property type="evidence" value="ECO:0007669"/>
    <property type="project" value="TreeGrafter"/>
</dbReference>
<accession>A0A813SZL9</accession>
<evidence type="ECO:0000256" key="6">
    <source>
        <dbReference type="ARBA" id="ARBA00022833"/>
    </source>
</evidence>
<comment type="similarity">
    <text evidence="2">Belongs to the NFX1 family.</text>
</comment>
<protein>
    <submittedName>
        <fullName evidence="15">Uncharacterized protein</fullName>
    </submittedName>
</protein>
<evidence type="ECO:0000256" key="8">
    <source>
        <dbReference type="ARBA" id="ARBA00023163"/>
    </source>
</evidence>
<keyword evidence="6" id="KW-0862">Zinc</keyword>
<dbReference type="PANTHER" id="PTHR12360">
    <property type="entry name" value="NUCLEAR TRANSCRIPTION FACTOR, X-BOX BINDING 1 NFX1"/>
    <property type="match status" value="1"/>
</dbReference>
<comment type="caution">
    <text evidence="15">The sequence shown here is derived from an EMBL/GenBank/DDBJ whole genome shotgun (WGS) entry which is preliminary data.</text>
</comment>
<evidence type="ECO:0000256" key="9">
    <source>
        <dbReference type="ARBA" id="ARBA00023242"/>
    </source>
</evidence>
<feature type="compositionally biased region" description="Basic residues" evidence="11">
    <location>
        <begin position="145"/>
        <end position="156"/>
    </location>
</feature>
<feature type="domain" description="RING-type" evidence="13">
    <location>
        <begin position="185"/>
        <end position="237"/>
    </location>
</feature>
<dbReference type="SUPFAM" id="SSF82708">
    <property type="entry name" value="R3H domain"/>
    <property type="match status" value="1"/>
</dbReference>
<comment type="subcellular location">
    <subcellularLocation>
        <location evidence="1">Nucleus</location>
    </subcellularLocation>
</comment>
<keyword evidence="16" id="KW-1185">Reference proteome</keyword>
<evidence type="ECO:0000259" key="12">
    <source>
        <dbReference type="PROSITE" id="PS50016"/>
    </source>
</evidence>
<keyword evidence="3" id="KW-0479">Metal-binding</keyword>
<dbReference type="GO" id="GO:0000122">
    <property type="term" value="P:negative regulation of transcription by RNA polymerase II"/>
    <property type="evidence" value="ECO:0007669"/>
    <property type="project" value="TreeGrafter"/>
</dbReference>
<dbReference type="SMART" id="SM00438">
    <property type="entry name" value="ZnF_NFX"/>
    <property type="match status" value="9"/>
</dbReference>
<evidence type="ECO:0000313" key="16">
    <source>
        <dbReference type="Proteomes" id="UP000663879"/>
    </source>
</evidence>
<dbReference type="AlphaFoldDB" id="A0A813SZL9"/>
<dbReference type="PANTHER" id="PTHR12360:SF12">
    <property type="entry name" value="TRANSCRIPTIONAL REPRESSOR NF-X1"/>
    <property type="match status" value="1"/>
</dbReference>
<keyword evidence="7" id="KW-0805">Transcription regulation</keyword>
<dbReference type="GO" id="GO:0008270">
    <property type="term" value="F:zinc ion binding"/>
    <property type="evidence" value="ECO:0007669"/>
    <property type="project" value="UniProtKB-KW"/>
</dbReference>
<dbReference type="InterPro" id="IPR000967">
    <property type="entry name" value="Znf_NFX1"/>
</dbReference>
<evidence type="ECO:0000256" key="10">
    <source>
        <dbReference type="PROSITE-ProRule" id="PRU00175"/>
    </source>
</evidence>
<evidence type="ECO:0000256" key="3">
    <source>
        <dbReference type="ARBA" id="ARBA00022723"/>
    </source>
</evidence>
<dbReference type="PROSITE" id="PS50016">
    <property type="entry name" value="ZF_PHD_2"/>
    <property type="match status" value="1"/>
</dbReference>
<dbReference type="SUPFAM" id="SSF57850">
    <property type="entry name" value="RING/U-box"/>
    <property type="match status" value="1"/>
</dbReference>
<evidence type="ECO:0000256" key="2">
    <source>
        <dbReference type="ARBA" id="ARBA00007269"/>
    </source>
</evidence>
<feature type="region of interest" description="Disordered" evidence="11">
    <location>
        <begin position="1"/>
        <end position="165"/>
    </location>
</feature>
<evidence type="ECO:0000313" key="15">
    <source>
        <dbReference type="EMBL" id="CAF0802157.1"/>
    </source>
</evidence>
<feature type="compositionally biased region" description="Low complexity" evidence="11">
    <location>
        <begin position="16"/>
        <end position="75"/>
    </location>
</feature>
<dbReference type="InterPro" id="IPR036867">
    <property type="entry name" value="R3H_dom_sf"/>
</dbReference>
<dbReference type="Pfam" id="PF01422">
    <property type="entry name" value="zf-NF-X1"/>
    <property type="match status" value="7"/>
</dbReference>
<gene>
    <name evidence="15" type="ORF">OXX778_LOCUS6525</name>
</gene>
<evidence type="ECO:0000256" key="5">
    <source>
        <dbReference type="ARBA" id="ARBA00022771"/>
    </source>
</evidence>